<protein>
    <submittedName>
        <fullName evidence="1">Uncharacterized protein</fullName>
    </submittedName>
</protein>
<name>A0ABX2D1V7_9CYAN</name>
<organism evidence="1 2">
    <name type="scientific">Microcoleus asticus IPMA8</name>
    <dbReference type="NCBI Taxonomy" id="2563858"/>
    <lineage>
        <taxon>Bacteria</taxon>
        <taxon>Bacillati</taxon>
        <taxon>Cyanobacteriota</taxon>
        <taxon>Cyanophyceae</taxon>
        <taxon>Oscillatoriophycideae</taxon>
        <taxon>Oscillatoriales</taxon>
        <taxon>Microcoleaceae</taxon>
        <taxon>Microcoleus</taxon>
        <taxon>Microcoleus asticus</taxon>
    </lineage>
</organism>
<dbReference type="Proteomes" id="UP000702425">
    <property type="component" value="Unassembled WGS sequence"/>
</dbReference>
<comment type="caution">
    <text evidence="1">The sequence shown here is derived from an EMBL/GenBank/DDBJ whole genome shotgun (WGS) entry which is preliminary data.</text>
</comment>
<keyword evidence="2" id="KW-1185">Reference proteome</keyword>
<evidence type="ECO:0000313" key="2">
    <source>
        <dbReference type="Proteomes" id="UP000702425"/>
    </source>
</evidence>
<dbReference type="EMBL" id="SRRZ01000088">
    <property type="protein sequence ID" value="NQE36546.1"/>
    <property type="molecule type" value="Genomic_DNA"/>
</dbReference>
<accession>A0ABX2D1V7</accession>
<reference evidence="1 2" key="1">
    <citation type="journal article" date="2020" name="Sci. Rep.">
        <title>A novel cyanobacterial geosmin producer, revising GeoA distribution and dispersion patterns in Bacteria.</title>
        <authorList>
            <person name="Churro C."/>
            <person name="Semedo-Aguiar A.P."/>
            <person name="Silva A.D."/>
            <person name="Pereira-Leal J.B."/>
            <person name="Leite R.B."/>
        </authorList>
    </citation>
    <scope>NUCLEOTIDE SEQUENCE [LARGE SCALE GENOMIC DNA]</scope>
    <source>
        <strain evidence="1 2">IPMA8</strain>
    </source>
</reference>
<evidence type="ECO:0000313" key="1">
    <source>
        <dbReference type="EMBL" id="NQE36546.1"/>
    </source>
</evidence>
<gene>
    <name evidence="1" type="ORF">E5S67_04311</name>
</gene>
<sequence length="98" mass="10844">MIYLSEFSAGLPTPAQTRLFRESPNKLCTQARDFLPVGNKLVKAVLCCLVELVIEPEGATNRAIEKRRHAIELPILLMLIPTSLQTTVVLPSQQKSVS</sequence>
<proteinExistence type="predicted"/>